<sequence length="286" mass="31459">MVTVDKMAKISILGCGWLGFPLAKALLKKGFSVNGSTTTSEKISVLENAGVRPFLINVTLSDLEASGEGSLDSKSVPDIIETFLQESSTLIIDIPPKLRGPNKESFVGKIELLIPFIEKSFVENVIFVSSTSVYGEQNEIVTEESPLNPDTESGKQLVAAEQRLQSNTNFKTTVLRFAGLIGEDRHPVKFLAGRENLDNPEASINLIHQEDCIGIILKIIQNDSWNETFNAVTPFHPSRSTYYGQKAADLNLVLPKFNHENTSVGKTISSDKIETILNYTFTKPNL</sequence>
<gene>
    <name evidence="2" type="ORF">SAMN05216269_1198</name>
</gene>
<proteinExistence type="predicted"/>
<dbReference type="PANTHER" id="PTHR43574">
    <property type="entry name" value="EPIMERASE-RELATED"/>
    <property type="match status" value="1"/>
</dbReference>
<dbReference type="Proteomes" id="UP000184092">
    <property type="component" value="Unassembled WGS sequence"/>
</dbReference>
<keyword evidence="1" id="KW-0520">NAD</keyword>
<reference evidence="3" key="1">
    <citation type="submission" date="2016-11" db="EMBL/GenBank/DDBJ databases">
        <authorList>
            <person name="Varghese N."/>
            <person name="Submissions S."/>
        </authorList>
    </citation>
    <scope>NUCLEOTIDE SEQUENCE [LARGE SCALE GENOMIC DNA]</scope>
    <source>
        <strain evidence="3">CGMCC 1.2749</strain>
    </source>
</reference>
<protein>
    <submittedName>
        <fullName evidence="2">Nucleoside-diphosphate-sugar epimerase</fullName>
    </submittedName>
</protein>
<dbReference type="AlphaFoldDB" id="A0A1M7PL33"/>
<accession>A0A1M7PL33</accession>
<dbReference type="InterPro" id="IPR036291">
    <property type="entry name" value="NAD(P)-bd_dom_sf"/>
</dbReference>
<keyword evidence="3" id="KW-1185">Reference proteome</keyword>
<evidence type="ECO:0000313" key="2">
    <source>
        <dbReference type="EMBL" id="SHN17719.1"/>
    </source>
</evidence>
<dbReference type="EMBL" id="FRCL01000019">
    <property type="protein sequence ID" value="SHN17719.1"/>
    <property type="molecule type" value="Genomic_DNA"/>
</dbReference>
<dbReference type="SUPFAM" id="SSF51735">
    <property type="entry name" value="NAD(P)-binding Rossmann-fold domains"/>
    <property type="match status" value="1"/>
</dbReference>
<name>A0A1M7PL33_9FLAO</name>
<dbReference type="Gene3D" id="3.40.50.720">
    <property type="entry name" value="NAD(P)-binding Rossmann-like Domain"/>
    <property type="match status" value="1"/>
</dbReference>
<evidence type="ECO:0000256" key="1">
    <source>
        <dbReference type="ARBA" id="ARBA00023027"/>
    </source>
</evidence>
<dbReference type="STRING" id="178356.SAMN05216269_1198"/>
<organism evidence="2 3">
    <name type="scientific">Flavobacterium xinjiangense</name>
    <dbReference type="NCBI Taxonomy" id="178356"/>
    <lineage>
        <taxon>Bacteria</taxon>
        <taxon>Pseudomonadati</taxon>
        <taxon>Bacteroidota</taxon>
        <taxon>Flavobacteriia</taxon>
        <taxon>Flavobacteriales</taxon>
        <taxon>Flavobacteriaceae</taxon>
        <taxon>Flavobacterium</taxon>
    </lineage>
</organism>
<dbReference type="CDD" id="cd05266">
    <property type="entry name" value="SDR_a4"/>
    <property type="match status" value="1"/>
</dbReference>
<evidence type="ECO:0000313" key="3">
    <source>
        <dbReference type="Proteomes" id="UP000184092"/>
    </source>
</evidence>